<proteinExistence type="predicted"/>
<feature type="transmembrane region" description="Helical" evidence="2">
    <location>
        <begin position="16"/>
        <end position="35"/>
    </location>
</feature>
<keyword evidence="5" id="KW-1185">Reference proteome</keyword>
<dbReference type="InterPro" id="IPR041433">
    <property type="entry name" value="RPN1_C"/>
</dbReference>
<organism evidence="4 5">
    <name type="scientific">Glycine soja</name>
    <name type="common">Wild soybean</name>
    <dbReference type="NCBI Taxonomy" id="3848"/>
    <lineage>
        <taxon>Eukaryota</taxon>
        <taxon>Viridiplantae</taxon>
        <taxon>Streptophyta</taxon>
        <taxon>Embryophyta</taxon>
        <taxon>Tracheophyta</taxon>
        <taxon>Spermatophyta</taxon>
        <taxon>Magnoliopsida</taxon>
        <taxon>eudicotyledons</taxon>
        <taxon>Gunneridae</taxon>
        <taxon>Pentapetalae</taxon>
        <taxon>rosids</taxon>
        <taxon>fabids</taxon>
        <taxon>Fabales</taxon>
        <taxon>Fabaceae</taxon>
        <taxon>Papilionoideae</taxon>
        <taxon>50 kb inversion clade</taxon>
        <taxon>NPAAA clade</taxon>
        <taxon>indigoferoid/millettioid clade</taxon>
        <taxon>Phaseoleae</taxon>
        <taxon>Glycine</taxon>
        <taxon>Glycine subgen. Soja</taxon>
    </lineage>
</organism>
<accession>A0A445J0G1</accession>
<dbReference type="Pfam" id="PF18051">
    <property type="entry name" value="RPN1_C"/>
    <property type="match status" value="1"/>
</dbReference>
<feature type="domain" description="26S proteasome non-ATPase regulatory subunit RPN1 C-terminal" evidence="3">
    <location>
        <begin position="55"/>
        <end position="102"/>
    </location>
</feature>
<dbReference type="GO" id="GO:0034515">
    <property type="term" value="C:proteasome storage granule"/>
    <property type="evidence" value="ECO:0007669"/>
    <property type="project" value="TreeGrafter"/>
</dbReference>
<evidence type="ECO:0000313" key="5">
    <source>
        <dbReference type="Proteomes" id="UP000289340"/>
    </source>
</evidence>
<dbReference type="PANTHER" id="PTHR10943:SF1">
    <property type="entry name" value="26S PROTEASOME NON-ATPASE REGULATORY SUBUNIT 2"/>
    <property type="match status" value="1"/>
</dbReference>
<evidence type="ECO:0000256" key="2">
    <source>
        <dbReference type="SAM" id="Phobius"/>
    </source>
</evidence>
<dbReference type="EMBL" id="QZWG01000009">
    <property type="protein sequence ID" value="RZB91860.1"/>
    <property type="molecule type" value="Genomic_DNA"/>
</dbReference>
<protein>
    <submittedName>
        <fullName evidence="4">26S proteasome non-ATPase regulatory subunit 2-like A</fullName>
    </submittedName>
</protein>
<dbReference type="PANTHER" id="PTHR10943">
    <property type="entry name" value="26S PROTEASOME NON-ATPASE REGULATORY SUBUNIT"/>
    <property type="match status" value="1"/>
</dbReference>
<evidence type="ECO:0000259" key="3">
    <source>
        <dbReference type="Pfam" id="PF18051"/>
    </source>
</evidence>
<keyword evidence="4" id="KW-0647">Proteasome</keyword>
<keyword evidence="2" id="KW-0812">Transmembrane</keyword>
<dbReference type="GO" id="GO:0005634">
    <property type="term" value="C:nucleus"/>
    <property type="evidence" value="ECO:0007669"/>
    <property type="project" value="TreeGrafter"/>
</dbReference>
<sequence>MLHACLNIKAIMLGKYHYVLYFLVLAMQPRMLWIVDENLKPLSLLVCVGQVVNVVGQAGHPKTITSFQTHYTPVLLFAGDRAKLATEKYLPLSPILEGFVNLMNQLMSQSEIAVKLICSCVDFGVILNELLTGNYSYVETKYGPTKIVMEVVEGKLRPKLPCDDVGQLGTREIEGALHPTSKILFES</sequence>
<dbReference type="Proteomes" id="UP000289340">
    <property type="component" value="Chromosome 9"/>
</dbReference>
<keyword evidence="1" id="KW-0677">Repeat</keyword>
<comment type="caution">
    <text evidence="4">The sequence shown here is derived from an EMBL/GenBank/DDBJ whole genome shotgun (WGS) entry which is preliminary data.</text>
</comment>
<evidence type="ECO:0000313" key="4">
    <source>
        <dbReference type="EMBL" id="RZB91860.1"/>
    </source>
</evidence>
<reference evidence="4 5" key="1">
    <citation type="submission" date="2018-09" db="EMBL/GenBank/DDBJ databases">
        <title>A high-quality reference genome of wild soybean provides a powerful tool to mine soybean genomes.</title>
        <authorList>
            <person name="Xie M."/>
            <person name="Chung C.Y.L."/>
            <person name="Li M.-W."/>
            <person name="Wong F.-L."/>
            <person name="Chan T.-F."/>
            <person name="Lam H.-M."/>
        </authorList>
    </citation>
    <scope>NUCLEOTIDE SEQUENCE [LARGE SCALE GENOMIC DNA]</scope>
    <source>
        <strain evidence="5">cv. W05</strain>
        <tissue evidence="4">Hypocotyl of etiolated seedlings</tissue>
    </source>
</reference>
<dbReference type="AlphaFoldDB" id="A0A445J0G1"/>
<evidence type="ECO:0000256" key="1">
    <source>
        <dbReference type="ARBA" id="ARBA00022737"/>
    </source>
</evidence>
<dbReference type="GO" id="GO:0043161">
    <property type="term" value="P:proteasome-mediated ubiquitin-dependent protein catabolic process"/>
    <property type="evidence" value="ECO:0007669"/>
    <property type="project" value="TreeGrafter"/>
</dbReference>
<keyword evidence="2" id="KW-1133">Transmembrane helix</keyword>
<gene>
    <name evidence="4" type="ORF">D0Y65_024032</name>
</gene>
<dbReference type="GO" id="GO:0008540">
    <property type="term" value="C:proteasome regulatory particle, base subcomplex"/>
    <property type="evidence" value="ECO:0007669"/>
    <property type="project" value="TreeGrafter"/>
</dbReference>
<keyword evidence="2" id="KW-0472">Membrane</keyword>
<name>A0A445J0G1_GLYSO</name>